<proteinExistence type="predicted"/>
<evidence type="ECO:0000259" key="1">
    <source>
        <dbReference type="Pfam" id="PF13521"/>
    </source>
</evidence>
<dbReference type="EMBL" id="CP150951">
    <property type="protein sequence ID" value="WZC50893.1"/>
    <property type="molecule type" value="Genomic_DNA"/>
</dbReference>
<feature type="domain" description="NadR/Ttd14 AAA" evidence="1">
    <location>
        <begin position="6"/>
        <end position="167"/>
    </location>
</feature>
<sequence>MNPKLVLLTGCSGGGKSTLLKALEERGFATVQEPGRRIVADELARKGDALPWVDMNAFALRAIEMAKCDLRAAQEREGIVFFDRGMIDAAVALAHSGGPTIKETLGETQAYWKRVFVVPPWSKLFVGDVERRHSFDAAVQEHHRIKRSLDALDYVRIELPKVSVQERAEIVLRECGAL</sequence>
<dbReference type="Proteomes" id="UP001440612">
    <property type="component" value="Chromosome"/>
</dbReference>
<keyword evidence="3" id="KW-1185">Reference proteome</keyword>
<evidence type="ECO:0000313" key="2">
    <source>
        <dbReference type="EMBL" id="WZC50893.1"/>
    </source>
</evidence>
<gene>
    <name evidence="2" type="ORF">AABB29_09905</name>
</gene>
<organism evidence="2 3">
    <name type="scientific">Yoonia phaeophyticola</name>
    <dbReference type="NCBI Taxonomy" id="3137369"/>
    <lineage>
        <taxon>Bacteria</taxon>
        <taxon>Pseudomonadati</taxon>
        <taxon>Pseudomonadota</taxon>
        <taxon>Alphaproteobacteria</taxon>
        <taxon>Rhodobacterales</taxon>
        <taxon>Paracoccaceae</taxon>
        <taxon>Yoonia</taxon>
    </lineage>
</organism>
<dbReference type="InterPro" id="IPR027417">
    <property type="entry name" value="P-loop_NTPase"/>
</dbReference>
<dbReference type="InterPro" id="IPR038727">
    <property type="entry name" value="NadR/Ttd14_AAA_dom"/>
</dbReference>
<dbReference type="RefSeq" id="WP_341368990.1">
    <property type="nucleotide sequence ID" value="NZ_CP150951.2"/>
</dbReference>
<dbReference type="Pfam" id="PF13521">
    <property type="entry name" value="AAA_28"/>
    <property type="match status" value="1"/>
</dbReference>
<dbReference type="Gene3D" id="3.40.50.300">
    <property type="entry name" value="P-loop containing nucleotide triphosphate hydrolases"/>
    <property type="match status" value="1"/>
</dbReference>
<reference evidence="3" key="1">
    <citation type="submission" date="2024-04" db="EMBL/GenBank/DDBJ databases">
        <title>Phylogenomic analyses of a clade within the roseobacter group suggest taxonomic reassignments of species of the genera Aestuariivita, Citreicella, Loktanella, Nautella, Pelagibaca, Ruegeria, Thalassobius, Thiobacimonas and Tropicibacter, and the proposal o.</title>
        <authorList>
            <person name="Jeon C.O."/>
        </authorList>
    </citation>
    <scope>NUCLEOTIDE SEQUENCE [LARGE SCALE GENOMIC DNA]</scope>
    <source>
        <strain evidence="3">BS5-3</strain>
    </source>
</reference>
<accession>A0ABZ2VBL7</accession>
<protein>
    <submittedName>
        <fullName evidence="2">AAA family ATPase</fullName>
    </submittedName>
</protein>
<dbReference type="SUPFAM" id="SSF52540">
    <property type="entry name" value="P-loop containing nucleoside triphosphate hydrolases"/>
    <property type="match status" value="1"/>
</dbReference>
<name>A0ABZ2VBL7_9RHOB</name>
<evidence type="ECO:0000313" key="3">
    <source>
        <dbReference type="Proteomes" id="UP001440612"/>
    </source>
</evidence>